<dbReference type="AlphaFoldDB" id="A0A372LJM1"/>
<dbReference type="Proteomes" id="UP000262939">
    <property type="component" value="Unassembled WGS sequence"/>
</dbReference>
<keyword evidence="2" id="KW-1185">Reference proteome</keyword>
<dbReference type="Pfam" id="PF10751">
    <property type="entry name" value="DUF2535"/>
    <property type="match status" value="1"/>
</dbReference>
<name>A0A372LJM1_9BACI</name>
<comment type="caution">
    <text evidence="1">The sequence shown here is derived from an EMBL/GenBank/DDBJ whole genome shotgun (WGS) entry which is preliminary data.</text>
</comment>
<evidence type="ECO:0000313" key="2">
    <source>
        <dbReference type="Proteomes" id="UP000262939"/>
    </source>
</evidence>
<sequence length="83" mass="10249">MLYKTLEFKNVGGQMVKVTEIPVLEKNNHYYFKVHVRLQDFVSSIYNQPEEKNCYSFREYLKRKMRWPDYKELFYIQQVKDNA</sequence>
<protein>
    <submittedName>
        <fullName evidence="1">DUF2535 family protein</fullName>
    </submittedName>
</protein>
<dbReference type="RefSeq" id="WP_117320610.1">
    <property type="nucleotide sequence ID" value="NZ_QVTD01000001.1"/>
</dbReference>
<dbReference type="EMBL" id="QVTD01000001">
    <property type="protein sequence ID" value="RFU66638.1"/>
    <property type="molecule type" value="Genomic_DNA"/>
</dbReference>
<accession>A0A372LJM1</accession>
<reference evidence="1 2" key="1">
    <citation type="submission" date="2018-08" db="EMBL/GenBank/DDBJ databases">
        <title>Bacillus chawlae sp. nov., Bacillus glennii sp. nov., and Bacillus saganii sp. nov. Isolated from the Vehicle Assembly Building at Kennedy Space Center where the Viking Spacecraft were Assembled.</title>
        <authorList>
            <person name="Seuylemezian A."/>
            <person name="Vaishampayan P."/>
        </authorList>
    </citation>
    <scope>NUCLEOTIDE SEQUENCE [LARGE SCALE GENOMIC DNA]</scope>
    <source>
        <strain evidence="1 2">V44-8</strain>
    </source>
</reference>
<gene>
    <name evidence="1" type="ORF">D0466_00535</name>
</gene>
<organism evidence="1 2">
    <name type="scientific">Peribacillus glennii</name>
    <dbReference type="NCBI Taxonomy" id="2303991"/>
    <lineage>
        <taxon>Bacteria</taxon>
        <taxon>Bacillati</taxon>
        <taxon>Bacillota</taxon>
        <taxon>Bacilli</taxon>
        <taxon>Bacillales</taxon>
        <taxon>Bacillaceae</taxon>
        <taxon>Peribacillus</taxon>
    </lineage>
</organism>
<dbReference type="InterPro" id="IPR019687">
    <property type="entry name" value="DUF2535"/>
</dbReference>
<dbReference type="OrthoDB" id="2941639at2"/>
<evidence type="ECO:0000313" key="1">
    <source>
        <dbReference type="EMBL" id="RFU66638.1"/>
    </source>
</evidence>
<proteinExistence type="predicted"/>